<dbReference type="InterPro" id="IPR033985">
    <property type="entry name" value="SusD-like_N"/>
</dbReference>
<dbReference type="OrthoDB" id="653598at2"/>
<dbReference type="Pfam" id="PF14322">
    <property type="entry name" value="SusD-like_3"/>
    <property type="match status" value="1"/>
</dbReference>
<evidence type="ECO:0000256" key="1">
    <source>
        <dbReference type="ARBA" id="ARBA00004442"/>
    </source>
</evidence>
<evidence type="ECO:0000259" key="6">
    <source>
        <dbReference type="Pfam" id="PF07980"/>
    </source>
</evidence>
<dbReference type="SUPFAM" id="SSF48452">
    <property type="entry name" value="TPR-like"/>
    <property type="match status" value="1"/>
</dbReference>
<keyword evidence="5" id="KW-0998">Cell outer membrane</keyword>
<reference evidence="8 9" key="1">
    <citation type="submission" date="2016-10" db="EMBL/GenBank/DDBJ databases">
        <authorList>
            <person name="de Groot N.N."/>
        </authorList>
    </citation>
    <scope>NUCLEOTIDE SEQUENCE [LARGE SCALE GENOMIC DNA]</scope>
    <source>
        <strain evidence="8 9">DSM 19938</strain>
    </source>
</reference>
<name>A0A1H6R3S1_9BACT</name>
<dbReference type="AlphaFoldDB" id="A0A1H6R3S1"/>
<evidence type="ECO:0000256" key="3">
    <source>
        <dbReference type="ARBA" id="ARBA00022729"/>
    </source>
</evidence>
<evidence type="ECO:0000259" key="7">
    <source>
        <dbReference type="Pfam" id="PF14322"/>
    </source>
</evidence>
<comment type="similarity">
    <text evidence="2">Belongs to the SusD family.</text>
</comment>
<gene>
    <name evidence="8" type="ORF">SAMN04487995_0931</name>
</gene>
<sequence length="444" mass="49645">MKCFIFLVLAVLLCSCQEQFLDKKPQQSLLVPRTVSDYQALLDNANSLMNVAPFLPLAADGDFRVSETGWNNLAQPVRSTYLWSDEIAGQLSDWDIPYKQVFTCNVVLEGLESLSEENQSPAYRNLKGSALFFRALAFYNLAQQFAAPYDRARATALAGIPLPLSSDINLLMPRASLETTYAQIIADLEAARPLLDQTPQLLTRPSQVAVCALLARIYLSMQDYSSALGQASLALAEKKTLLDYNTLKAGSSLPFPVTLNVPNPEVIFYLRANNTFLANQAVFADSALIGRYDDLDLRKHLFFTGQLQFKGSYTGTIYPFQGLSTDELYLIRAECLARSGQLAAAVQLLDELLQTRWVKGAFVPHAAGSQQQVLNLILSERRKQLVGRGLRWSDLRRLNQDPQFAQTLKRTFSSQVYMLKPGDKRYLFRIPLDEIATHDIAQNP</sequence>
<dbReference type="InterPro" id="IPR012944">
    <property type="entry name" value="SusD_RagB_dom"/>
</dbReference>
<evidence type="ECO:0000256" key="4">
    <source>
        <dbReference type="ARBA" id="ARBA00023136"/>
    </source>
</evidence>
<dbReference type="Pfam" id="PF07980">
    <property type="entry name" value="SusD_RagB"/>
    <property type="match status" value="1"/>
</dbReference>
<keyword evidence="3" id="KW-0732">Signal</keyword>
<dbReference type="EMBL" id="FNXY01000001">
    <property type="protein sequence ID" value="SEI46255.1"/>
    <property type="molecule type" value="Genomic_DNA"/>
</dbReference>
<evidence type="ECO:0000313" key="8">
    <source>
        <dbReference type="EMBL" id="SEI46255.1"/>
    </source>
</evidence>
<proteinExistence type="inferred from homology"/>
<dbReference type="STRING" id="408657.SAMN04487995_0931"/>
<keyword evidence="4" id="KW-0472">Membrane</keyword>
<dbReference type="InterPro" id="IPR011990">
    <property type="entry name" value="TPR-like_helical_dom_sf"/>
</dbReference>
<dbReference type="GO" id="GO:0009279">
    <property type="term" value="C:cell outer membrane"/>
    <property type="evidence" value="ECO:0007669"/>
    <property type="project" value="UniProtKB-SubCell"/>
</dbReference>
<evidence type="ECO:0000256" key="5">
    <source>
        <dbReference type="ARBA" id="ARBA00023237"/>
    </source>
</evidence>
<evidence type="ECO:0000256" key="2">
    <source>
        <dbReference type="ARBA" id="ARBA00006275"/>
    </source>
</evidence>
<dbReference type="RefSeq" id="WP_090332456.1">
    <property type="nucleotide sequence ID" value="NZ_FNXY01000001.1"/>
</dbReference>
<accession>A0A1H6R3S1</accession>
<comment type="subcellular location">
    <subcellularLocation>
        <location evidence="1">Cell outer membrane</location>
    </subcellularLocation>
</comment>
<dbReference type="PROSITE" id="PS51257">
    <property type="entry name" value="PROKAR_LIPOPROTEIN"/>
    <property type="match status" value="1"/>
</dbReference>
<feature type="domain" description="RagB/SusD" evidence="6">
    <location>
        <begin position="327"/>
        <end position="403"/>
    </location>
</feature>
<dbReference type="Proteomes" id="UP000199532">
    <property type="component" value="Unassembled WGS sequence"/>
</dbReference>
<keyword evidence="9" id="KW-1185">Reference proteome</keyword>
<dbReference type="Gene3D" id="1.25.40.390">
    <property type="match status" value="1"/>
</dbReference>
<feature type="domain" description="SusD-like N-terminal" evidence="7">
    <location>
        <begin position="20"/>
        <end position="219"/>
    </location>
</feature>
<evidence type="ECO:0000313" key="9">
    <source>
        <dbReference type="Proteomes" id="UP000199532"/>
    </source>
</evidence>
<protein>
    <submittedName>
        <fullName evidence="8">SusD family protein</fullName>
    </submittedName>
</protein>
<organism evidence="8 9">
    <name type="scientific">Dyadobacter koreensis</name>
    <dbReference type="NCBI Taxonomy" id="408657"/>
    <lineage>
        <taxon>Bacteria</taxon>
        <taxon>Pseudomonadati</taxon>
        <taxon>Bacteroidota</taxon>
        <taxon>Cytophagia</taxon>
        <taxon>Cytophagales</taxon>
        <taxon>Spirosomataceae</taxon>
        <taxon>Dyadobacter</taxon>
    </lineage>
</organism>